<dbReference type="GO" id="GO:0020037">
    <property type="term" value="F:heme binding"/>
    <property type="evidence" value="ECO:0007669"/>
    <property type="project" value="InterPro"/>
</dbReference>
<feature type="transmembrane region" description="Helical" evidence="6">
    <location>
        <begin position="142"/>
        <end position="166"/>
    </location>
</feature>
<organism evidence="8 9">
    <name type="scientific">Candidatus Wallbacteria bacterium HGW-Wallbacteria-1</name>
    <dbReference type="NCBI Taxonomy" id="2013854"/>
    <lineage>
        <taxon>Bacteria</taxon>
        <taxon>Candidatus Walliibacteriota</taxon>
    </lineage>
</organism>
<dbReference type="GO" id="GO:0005886">
    <property type="term" value="C:plasma membrane"/>
    <property type="evidence" value="ECO:0007669"/>
    <property type="project" value="TreeGrafter"/>
</dbReference>
<name>A0A2N1PNN0_9BACT</name>
<feature type="transmembrane region" description="Helical" evidence="6">
    <location>
        <begin position="216"/>
        <end position="240"/>
    </location>
</feature>
<comment type="subcellular location">
    <subcellularLocation>
        <location evidence="1">Membrane</location>
        <topology evidence="1">Multi-pass membrane protein</topology>
    </subcellularLocation>
</comment>
<feature type="transmembrane region" description="Helical" evidence="6">
    <location>
        <begin position="75"/>
        <end position="93"/>
    </location>
</feature>
<evidence type="ECO:0000259" key="7">
    <source>
        <dbReference type="Pfam" id="PF01578"/>
    </source>
</evidence>
<feature type="transmembrane region" description="Helical" evidence="6">
    <location>
        <begin position="252"/>
        <end position="270"/>
    </location>
</feature>
<reference evidence="8 9" key="1">
    <citation type="journal article" date="2017" name="ISME J.">
        <title>Potential for microbial H2 and metal transformations associated with novel bacteria and archaea in deep terrestrial subsurface sediments.</title>
        <authorList>
            <person name="Hernsdorf A.W."/>
            <person name="Amano Y."/>
            <person name="Miyakawa K."/>
            <person name="Ise K."/>
            <person name="Suzuki Y."/>
            <person name="Anantharaman K."/>
            <person name="Probst A."/>
            <person name="Burstein D."/>
            <person name="Thomas B.C."/>
            <person name="Banfield J.F."/>
        </authorList>
    </citation>
    <scope>NUCLEOTIDE SEQUENCE [LARGE SCALE GENOMIC DNA]</scope>
    <source>
        <strain evidence="8">HGW-Wallbacteria-1</strain>
    </source>
</reference>
<gene>
    <name evidence="8" type="ORF">CVV64_11520</name>
</gene>
<keyword evidence="2 6" id="KW-0812">Transmembrane</keyword>
<proteinExistence type="predicted"/>
<dbReference type="GO" id="GO:0017004">
    <property type="term" value="P:cytochrome complex assembly"/>
    <property type="evidence" value="ECO:0007669"/>
    <property type="project" value="UniProtKB-KW"/>
</dbReference>
<feature type="transmembrane region" description="Helical" evidence="6">
    <location>
        <begin position="277"/>
        <end position="296"/>
    </location>
</feature>
<feature type="domain" description="Cytochrome c assembly protein" evidence="7">
    <location>
        <begin position="59"/>
        <end position="303"/>
    </location>
</feature>
<accession>A0A2N1PNN0</accession>
<comment type="caution">
    <text evidence="8">The sequence shown here is derived from an EMBL/GenBank/DDBJ whole genome shotgun (WGS) entry which is preliminary data.</text>
</comment>
<evidence type="ECO:0000256" key="4">
    <source>
        <dbReference type="ARBA" id="ARBA00022989"/>
    </source>
</evidence>
<dbReference type="PANTHER" id="PTHR30071">
    <property type="entry name" value="HEME EXPORTER PROTEIN C"/>
    <property type="match status" value="1"/>
</dbReference>
<evidence type="ECO:0000256" key="5">
    <source>
        <dbReference type="ARBA" id="ARBA00023136"/>
    </source>
</evidence>
<dbReference type="EMBL" id="PGXC01000009">
    <property type="protein sequence ID" value="PKK89955.1"/>
    <property type="molecule type" value="Genomic_DNA"/>
</dbReference>
<evidence type="ECO:0000256" key="2">
    <source>
        <dbReference type="ARBA" id="ARBA00022692"/>
    </source>
</evidence>
<dbReference type="AlphaFoldDB" id="A0A2N1PNN0"/>
<keyword evidence="3" id="KW-0201">Cytochrome c-type biogenesis</keyword>
<keyword evidence="5 6" id="KW-0472">Membrane</keyword>
<evidence type="ECO:0000256" key="3">
    <source>
        <dbReference type="ARBA" id="ARBA00022748"/>
    </source>
</evidence>
<dbReference type="Pfam" id="PF01578">
    <property type="entry name" value="Cytochrom_C_asm"/>
    <property type="match status" value="1"/>
</dbReference>
<evidence type="ECO:0000313" key="9">
    <source>
        <dbReference type="Proteomes" id="UP000233256"/>
    </source>
</evidence>
<evidence type="ECO:0000256" key="1">
    <source>
        <dbReference type="ARBA" id="ARBA00004141"/>
    </source>
</evidence>
<keyword evidence="4 6" id="KW-1133">Transmembrane helix</keyword>
<evidence type="ECO:0000256" key="6">
    <source>
        <dbReference type="SAM" id="Phobius"/>
    </source>
</evidence>
<feature type="transmembrane region" description="Helical" evidence="6">
    <location>
        <begin position="172"/>
        <end position="195"/>
    </location>
</feature>
<dbReference type="InterPro" id="IPR045062">
    <property type="entry name" value="Cyt_c_biogenesis_CcsA/CcmC"/>
</dbReference>
<dbReference type="Proteomes" id="UP000233256">
    <property type="component" value="Unassembled WGS sequence"/>
</dbReference>
<dbReference type="InterPro" id="IPR002541">
    <property type="entry name" value="Cyt_c_assembly"/>
</dbReference>
<sequence>MQTMINSVDFLPAATGLWLMVSSGKFHLRITISSLMLWFFLHWHYMGLPPLTGLSGPVILFAYIILLITPQTYRAISNPVCSLILLSATPGLVNHPPRTGTALPGSWLIAHVVPTIAGIALLAVAFLRGVHLLLKADMPFKAFGLAGAATAGAWFGALAGRAVWLATGQPQVLTWAGAVAGSMGVSLTLTVFLAARGRGKFIDSEAIRSGQSIEKCIFAGWFLYGLGGIVIGAAWASGAWGRAWSWDPKETLALATFIYYAICLVLLKIWNSAKPEWAATVAVAGFVLTTATWFGVNLLTATHHSY</sequence>
<protein>
    <recommendedName>
        <fullName evidence="7">Cytochrome c assembly protein domain-containing protein</fullName>
    </recommendedName>
</protein>
<evidence type="ECO:0000313" key="8">
    <source>
        <dbReference type="EMBL" id="PKK89955.1"/>
    </source>
</evidence>
<feature type="transmembrane region" description="Helical" evidence="6">
    <location>
        <begin position="105"/>
        <end position="130"/>
    </location>
</feature>
<feature type="transmembrane region" description="Helical" evidence="6">
    <location>
        <begin position="51"/>
        <end position="68"/>
    </location>
</feature>
<dbReference type="PANTHER" id="PTHR30071:SF1">
    <property type="entry name" value="CYTOCHROME B_B6 PROTEIN-RELATED"/>
    <property type="match status" value="1"/>
</dbReference>